<keyword evidence="1" id="KW-0472">Membrane</keyword>
<organism evidence="2 3">
    <name type="scientific">Kitasatospora cineracea</name>
    <dbReference type="NCBI Taxonomy" id="88074"/>
    <lineage>
        <taxon>Bacteria</taxon>
        <taxon>Bacillati</taxon>
        <taxon>Actinomycetota</taxon>
        <taxon>Actinomycetes</taxon>
        <taxon>Kitasatosporales</taxon>
        <taxon>Streptomycetaceae</taxon>
        <taxon>Kitasatospora</taxon>
    </lineage>
</organism>
<gene>
    <name evidence="2" type="ORF">EDD39_2911</name>
</gene>
<name>A0A8G1XCG2_9ACTN</name>
<reference evidence="2 3" key="1">
    <citation type="submission" date="2018-11" db="EMBL/GenBank/DDBJ databases">
        <title>Sequencing the genomes of 1000 actinobacteria strains.</title>
        <authorList>
            <person name="Klenk H.-P."/>
        </authorList>
    </citation>
    <scope>NUCLEOTIDE SEQUENCE [LARGE SCALE GENOMIC DNA]</scope>
    <source>
        <strain evidence="2 3">DSM 44780</strain>
    </source>
</reference>
<keyword evidence="1" id="KW-0812">Transmembrane</keyword>
<dbReference type="AlphaFoldDB" id="A0A8G1XCG2"/>
<feature type="transmembrane region" description="Helical" evidence="1">
    <location>
        <begin position="34"/>
        <end position="51"/>
    </location>
</feature>
<evidence type="ECO:0000313" key="3">
    <source>
        <dbReference type="Proteomes" id="UP000267408"/>
    </source>
</evidence>
<accession>A0A8G1XCG2</accession>
<comment type="caution">
    <text evidence="2">The sequence shown here is derived from an EMBL/GenBank/DDBJ whole genome shotgun (WGS) entry which is preliminary data.</text>
</comment>
<dbReference type="Proteomes" id="UP000267408">
    <property type="component" value="Unassembled WGS sequence"/>
</dbReference>
<dbReference type="EMBL" id="RJVJ01000001">
    <property type="protein sequence ID" value="ROR44704.1"/>
    <property type="molecule type" value="Genomic_DNA"/>
</dbReference>
<keyword evidence="1" id="KW-1133">Transmembrane helix</keyword>
<sequence length="106" mass="10821">MQNTPMSEKARLALGLVAGAGTLASFAAITGSHALVILAVGTVLSAVVAAFQADRRNVWAAWAGGAAVAALLAWIVPDLRSILLLVSAVEGAGALLLALARYRRSR</sequence>
<feature type="transmembrane region" description="Helical" evidence="1">
    <location>
        <begin position="58"/>
        <end position="76"/>
    </location>
</feature>
<evidence type="ECO:0000313" key="2">
    <source>
        <dbReference type="EMBL" id="ROR44704.1"/>
    </source>
</evidence>
<evidence type="ECO:0000256" key="1">
    <source>
        <dbReference type="SAM" id="Phobius"/>
    </source>
</evidence>
<feature type="transmembrane region" description="Helical" evidence="1">
    <location>
        <begin position="82"/>
        <end position="100"/>
    </location>
</feature>
<protein>
    <submittedName>
        <fullName evidence="2">Uncharacterized protein</fullName>
    </submittedName>
</protein>
<proteinExistence type="predicted"/>